<dbReference type="InterPro" id="IPR023213">
    <property type="entry name" value="CAT-like_dom_sf"/>
</dbReference>
<dbReference type="EMBL" id="MCGE01000008">
    <property type="protein sequence ID" value="ORZ19054.1"/>
    <property type="molecule type" value="Genomic_DNA"/>
</dbReference>
<dbReference type="Gene3D" id="3.30.559.10">
    <property type="entry name" value="Chloramphenicol acetyltransferase-like domain"/>
    <property type="match status" value="2"/>
</dbReference>
<evidence type="ECO:0000313" key="2">
    <source>
        <dbReference type="EMBL" id="ORZ19054.1"/>
    </source>
</evidence>
<accession>A0A1X2IP46</accession>
<evidence type="ECO:0000256" key="1">
    <source>
        <dbReference type="ARBA" id="ARBA00022679"/>
    </source>
</evidence>
<organism evidence="2 3">
    <name type="scientific">Absidia repens</name>
    <dbReference type="NCBI Taxonomy" id="90262"/>
    <lineage>
        <taxon>Eukaryota</taxon>
        <taxon>Fungi</taxon>
        <taxon>Fungi incertae sedis</taxon>
        <taxon>Mucoromycota</taxon>
        <taxon>Mucoromycotina</taxon>
        <taxon>Mucoromycetes</taxon>
        <taxon>Mucorales</taxon>
        <taxon>Cunninghamellaceae</taxon>
        <taxon>Absidia</taxon>
    </lineage>
</organism>
<proteinExistence type="predicted"/>
<keyword evidence="3" id="KW-1185">Reference proteome</keyword>
<evidence type="ECO:0000313" key="3">
    <source>
        <dbReference type="Proteomes" id="UP000193560"/>
    </source>
</evidence>
<dbReference type="PANTHER" id="PTHR31642:SF310">
    <property type="entry name" value="FATTY ALCOHOL:CAFFEOYL-COA ACYLTRANSFERASE"/>
    <property type="match status" value="1"/>
</dbReference>
<dbReference type="Pfam" id="PF02458">
    <property type="entry name" value="Transferase"/>
    <property type="match status" value="1"/>
</dbReference>
<sequence length="471" mass="54317">MTQLPRHIRLTQFQWIKPNKKTPEKKRMLPLSDWDVVMYKSYLPLLFFYDNTQHSDDFMSTRVLLDSLRTVLIDFYPLAGRLMDVGQGREDINCNDSGILYQETMYQENLNTFKQDGYLPHQMDYHHMFPVHFYCSSDDPLVAIQVNRFLDGGVALGVMMLQKVADTYSACLFLDAWAKQARGLPYAKGVFERTLIAPPPNTTITDEAIRHYRQEHKMIDSSHYRLCMDPKQSMYSRTSPNGPLPLKSVVLEFRANGLKRCKEDAHSLEMTANMIYMSTKDALYGMLLRAIVRSRDLAKDVDVQMIIGVNGRTKMKMNPKIDYYFGNWMIARSISMNLDQVESTPLVDAAMAVQKQLGSLELSLIHSISKIYTMNEDMTVHYLSHRPHSSHQMTVNDISTLPFWRLDFGFGRPDRARSYITSGGNGCMALFGRGDDNKDEMYDVQLQMDADAIKRFIADPEIQKYSSRILY</sequence>
<reference evidence="2 3" key="1">
    <citation type="submission" date="2016-07" db="EMBL/GenBank/DDBJ databases">
        <title>Pervasive Adenine N6-methylation of Active Genes in Fungi.</title>
        <authorList>
            <consortium name="DOE Joint Genome Institute"/>
            <person name="Mondo S.J."/>
            <person name="Dannebaum R.O."/>
            <person name="Kuo R.C."/>
            <person name="Labutti K."/>
            <person name="Haridas S."/>
            <person name="Kuo A."/>
            <person name="Salamov A."/>
            <person name="Ahrendt S.R."/>
            <person name="Lipzen A."/>
            <person name="Sullivan W."/>
            <person name="Andreopoulos W.B."/>
            <person name="Clum A."/>
            <person name="Lindquist E."/>
            <person name="Daum C."/>
            <person name="Ramamoorthy G.K."/>
            <person name="Gryganskyi A."/>
            <person name="Culley D."/>
            <person name="Magnuson J.K."/>
            <person name="James T.Y."/>
            <person name="O'Malley M.A."/>
            <person name="Stajich J.E."/>
            <person name="Spatafora J.W."/>
            <person name="Visel A."/>
            <person name="Grigoriev I.V."/>
        </authorList>
    </citation>
    <scope>NUCLEOTIDE SEQUENCE [LARGE SCALE GENOMIC DNA]</scope>
    <source>
        <strain evidence="2 3">NRRL 1336</strain>
    </source>
</reference>
<gene>
    <name evidence="2" type="ORF">BCR42DRAFT_412101</name>
</gene>
<keyword evidence="1 2" id="KW-0808">Transferase</keyword>
<dbReference type="GO" id="GO:0016747">
    <property type="term" value="F:acyltransferase activity, transferring groups other than amino-acyl groups"/>
    <property type="evidence" value="ECO:0007669"/>
    <property type="project" value="TreeGrafter"/>
</dbReference>
<comment type="caution">
    <text evidence="2">The sequence shown here is derived from an EMBL/GenBank/DDBJ whole genome shotgun (WGS) entry which is preliminary data.</text>
</comment>
<dbReference type="PANTHER" id="PTHR31642">
    <property type="entry name" value="TRICHOTHECENE 3-O-ACETYLTRANSFERASE"/>
    <property type="match status" value="1"/>
</dbReference>
<protein>
    <submittedName>
        <fullName evidence="2">Transferase</fullName>
    </submittedName>
</protein>
<dbReference type="STRING" id="90262.A0A1X2IP46"/>
<dbReference type="Proteomes" id="UP000193560">
    <property type="component" value="Unassembled WGS sequence"/>
</dbReference>
<dbReference type="AlphaFoldDB" id="A0A1X2IP46"/>
<name>A0A1X2IP46_9FUNG</name>
<dbReference type="OrthoDB" id="671439at2759"/>
<dbReference type="InterPro" id="IPR050317">
    <property type="entry name" value="Plant_Fungal_Acyltransferase"/>
</dbReference>